<gene>
    <name evidence="5" type="ORF">HNQ77_001536</name>
</gene>
<name>A0A841JSV8_9BACT</name>
<dbReference type="Pfam" id="PF14559">
    <property type="entry name" value="TPR_19"/>
    <property type="match status" value="1"/>
</dbReference>
<evidence type="ECO:0000313" key="6">
    <source>
        <dbReference type="Proteomes" id="UP000538666"/>
    </source>
</evidence>
<evidence type="ECO:0000313" key="5">
    <source>
        <dbReference type="EMBL" id="MBB6143587.1"/>
    </source>
</evidence>
<keyword evidence="4" id="KW-0732">Signal</keyword>
<feature type="chain" id="PRO_5032478598" evidence="4">
    <location>
        <begin position="20"/>
        <end position="399"/>
    </location>
</feature>
<evidence type="ECO:0000256" key="2">
    <source>
        <dbReference type="ARBA" id="ARBA00022803"/>
    </source>
</evidence>
<dbReference type="EMBL" id="JACHEK010000003">
    <property type="protein sequence ID" value="MBB6143587.1"/>
    <property type="molecule type" value="Genomic_DNA"/>
</dbReference>
<dbReference type="SMART" id="SM00028">
    <property type="entry name" value="TPR"/>
    <property type="match status" value="5"/>
</dbReference>
<keyword evidence="2 3" id="KW-0802">TPR repeat</keyword>
<reference evidence="5 6" key="1">
    <citation type="submission" date="2020-08" db="EMBL/GenBank/DDBJ databases">
        <title>Genomic Encyclopedia of Type Strains, Phase IV (KMG-IV): sequencing the most valuable type-strain genomes for metagenomic binning, comparative biology and taxonomic classification.</title>
        <authorList>
            <person name="Goeker M."/>
        </authorList>
    </citation>
    <scope>NUCLEOTIDE SEQUENCE [LARGE SCALE GENOMIC DNA]</scope>
    <source>
        <strain evidence="5 6">DSM 103733</strain>
    </source>
</reference>
<dbReference type="InterPro" id="IPR019734">
    <property type="entry name" value="TPR_rpt"/>
</dbReference>
<dbReference type="AlphaFoldDB" id="A0A841JSV8"/>
<dbReference type="PANTHER" id="PTHR44858:SF1">
    <property type="entry name" value="UDP-N-ACETYLGLUCOSAMINE--PEPTIDE N-ACETYLGLUCOSAMINYLTRANSFERASE SPINDLY-RELATED"/>
    <property type="match status" value="1"/>
</dbReference>
<comment type="caution">
    <text evidence="5">The sequence shown here is derived from an EMBL/GenBank/DDBJ whole genome shotgun (WGS) entry which is preliminary data.</text>
</comment>
<feature type="repeat" description="TPR" evidence="3">
    <location>
        <begin position="306"/>
        <end position="339"/>
    </location>
</feature>
<feature type="repeat" description="TPR" evidence="3">
    <location>
        <begin position="272"/>
        <end position="305"/>
    </location>
</feature>
<dbReference type="RefSeq" id="WP_050058797.1">
    <property type="nucleotide sequence ID" value="NZ_JACHEK010000003.1"/>
</dbReference>
<dbReference type="OrthoDB" id="113766at2"/>
<evidence type="ECO:0000256" key="1">
    <source>
        <dbReference type="ARBA" id="ARBA00022737"/>
    </source>
</evidence>
<feature type="repeat" description="TPR" evidence="3">
    <location>
        <begin position="200"/>
        <end position="233"/>
    </location>
</feature>
<organism evidence="5 6">
    <name type="scientific">Silvibacterium bohemicum</name>
    <dbReference type="NCBI Taxonomy" id="1577686"/>
    <lineage>
        <taxon>Bacteria</taxon>
        <taxon>Pseudomonadati</taxon>
        <taxon>Acidobacteriota</taxon>
        <taxon>Terriglobia</taxon>
        <taxon>Terriglobales</taxon>
        <taxon>Acidobacteriaceae</taxon>
        <taxon>Silvibacterium</taxon>
    </lineage>
</organism>
<dbReference type="Pfam" id="PF13432">
    <property type="entry name" value="TPR_16"/>
    <property type="match status" value="1"/>
</dbReference>
<evidence type="ECO:0000256" key="3">
    <source>
        <dbReference type="PROSITE-ProRule" id="PRU00339"/>
    </source>
</evidence>
<sequence>MISKYVPASLWLLSFFAMPCLCQPAPDAQQQVETHLREAHRLLSENKPAAAIPEFKAVIALDPSNIDAHGNLGVLLFFQGNYTAAVPELREALRRKPDLWKIQALLGMGERRLGENVAARTDLEASFPQLQEQKIRIESGLELIEIYTAAEEMDKAATVVSTLRNLDPENQEVLYAAYRIHSDMAREAILSLSLVAPKSALMYQAAAHEAARRGDTAGAIQDYRQALKINPKQPGLHYELAEMLNSLPPTSTAHAEAQSEYEAALAQNPFDEKADLKLAEIATHGNDKKKAYDLYAKAVQLQPDDPAANYELAKVLLNMDEPEKAEKLLEHAVQLDPTNAIVHFRLATVYHRLKRNADADHEADEYQKYKALKEKLRDTWKDLHFDPEKPDMYGGDQEK</sequence>
<proteinExistence type="predicted"/>
<dbReference type="Proteomes" id="UP000538666">
    <property type="component" value="Unassembled WGS sequence"/>
</dbReference>
<dbReference type="InterPro" id="IPR050498">
    <property type="entry name" value="Ycf3"/>
</dbReference>
<feature type="signal peptide" evidence="4">
    <location>
        <begin position="1"/>
        <end position="19"/>
    </location>
</feature>
<dbReference type="PROSITE" id="PS50005">
    <property type="entry name" value="TPR"/>
    <property type="match status" value="4"/>
</dbReference>
<feature type="repeat" description="TPR" evidence="3">
    <location>
        <begin position="66"/>
        <end position="99"/>
    </location>
</feature>
<dbReference type="PANTHER" id="PTHR44858">
    <property type="entry name" value="TETRATRICOPEPTIDE REPEAT PROTEIN 6"/>
    <property type="match status" value="1"/>
</dbReference>
<dbReference type="SUPFAM" id="SSF48452">
    <property type="entry name" value="TPR-like"/>
    <property type="match status" value="2"/>
</dbReference>
<keyword evidence="6" id="KW-1185">Reference proteome</keyword>
<keyword evidence="1" id="KW-0677">Repeat</keyword>
<dbReference type="Gene3D" id="1.25.40.10">
    <property type="entry name" value="Tetratricopeptide repeat domain"/>
    <property type="match status" value="3"/>
</dbReference>
<accession>A0A841JSV8</accession>
<dbReference type="Pfam" id="PF13414">
    <property type="entry name" value="TPR_11"/>
    <property type="match status" value="1"/>
</dbReference>
<evidence type="ECO:0000256" key="4">
    <source>
        <dbReference type="SAM" id="SignalP"/>
    </source>
</evidence>
<dbReference type="InterPro" id="IPR011990">
    <property type="entry name" value="TPR-like_helical_dom_sf"/>
</dbReference>
<protein>
    <submittedName>
        <fullName evidence="5">Tetratricopeptide (TPR) repeat protein</fullName>
    </submittedName>
</protein>